<dbReference type="STRING" id="6216.A0A0R3SMN1"/>
<name>A0A0R3SMN1_HYMDI</name>
<reference evidence="1 3" key="2">
    <citation type="submission" date="2018-11" db="EMBL/GenBank/DDBJ databases">
        <authorList>
            <consortium name="Pathogen Informatics"/>
        </authorList>
    </citation>
    <scope>NUCLEOTIDE SEQUENCE [LARGE SCALE GENOMIC DNA]</scope>
</reference>
<evidence type="ECO:0000313" key="2">
    <source>
        <dbReference type="EMBL" id="VDL64964.1"/>
    </source>
</evidence>
<organism evidence="4">
    <name type="scientific">Hymenolepis diminuta</name>
    <name type="common">Rat tapeworm</name>
    <dbReference type="NCBI Taxonomy" id="6216"/>
    <lineage>
        <taxon>Eukaryota</taxon>
        <taxon>Metazoa</taxon>
        <taxon>Spiralia</taxon>
        <taxon>Lophotrochozoa</taxon>
        <taxon>Platyhelminthes</taxon>
        <taxon>Cestoda</taxon>
        <taxon>Eucestoda</taxon>
        <taxon>Cyclophyllidea</taxon>
        <taxon>Hymenolepididae</taxon>
        <taxon>Hymenolepis</taxon>
    </lineage>
</organism>
<evidence type="ECO:0000313" key="4">
    <source>
        <dbReference type="WBParaSite" id="HDID_0000619601-mRNA-1"/>
    </source>
</evidence>
<proteinExistence type="predicted"/>
<dbReference type="WBParaSite" id="HDID_0000619601-mRNA-1">
    <property type="protein sequence ID" value="HDID_0000619601-mRNA-1"/>
    <property type="gene ID" value="HDID_0000619601"/>
</dbReference>
<dbReference type="Gene3D" id="1.10.238.10">
    <property type="entry name" value="EF-hand"/>
    <property type="match status" value="1"/>
</dbReference>
<accession>A0A0R3SMN1</accession>
<evidence type="ECO:0000313" key="1">
    <source>
        <dbReference type="EMBL" id="VDL58512.1"/>
    </source>
</evidence>
<protein>
    <submittedName>
        <fullName evidence="1 4">Uncharacterized protein</fullName>
    </submittedName>
</protein>
<dbReference type="OrthoDB" id="191686at2759"/>
<dbReference type="EMBL" id="UYSG01012701">
    <property type="protein sequence ID" value="VDL64964.1"/>
    <property type="molecule type" value="Genomic_DNA"/>
</dbReference>
<dbReference type="Proteomes" id="UP000274504">
    <property type="component" value="Unassembled WGS sequence"/>
</dbReference>
<evidence type="ECO:0000313" key="3">
    <source>
        <dbReference type="Proteomes" id="UP000274504"/>
    </source>
</evidence>
<dbReference type="WBParaSite" id="HDID_0001116501-mRNA-1">
    <property type="protein sequence ID" value="HDID_0001116501-mRNA-1"/>
    <property type="gene ID" value="HDID_0001116501"/>
</dbReference>
<evidence type="ECO:0000313" key="5">
    <source>
        <dbReference type="WBParaSite" id="HDID_0001116501-mRNA-1"/>
    </source>
</evidence>
<sequence length="57" mass="6426">MGNALGPHRTLPKEDLNFLMNNTNFTKKQIKEWYQGFIEGTSSKQDNSNALAAITKL</sequence>
<dbReference type="EMBL" id="UYSG01004476">
    <property type="protein sequence ID" value="VDL58512.1"/>
    <property type="molecule type" value="Genomic_DNA"/>
</dbReference>
<gene>
    <name evidence="2" type="ORF">HDID_LOCUS11162</name>
    <name evidence="1" type="ORF">HDID_LOCUS6194</name>
</gene>
<dbReference type="AlphaFoldDB" id="A0A0R3SMN1"/>
<reference evidence="4 5" key="1">
    <citation type="submission" date="2017-02" db="UniProtKB">
        <authorList>
            <consortium name="WormBaseParasite"/>
        </authorList>
    </citation>
    <scope>IDENTIFICATION</scope>
</reference>